<dbReference type="InterPro" id="IPR016195">
    <property type="entry name" value="Pol/histidinol_Pase-like"/>
</dbReference>
<evidence type="ECO:0000256" key="3">
    <source>
        <dbReference type="ARBA" id="ARBA00022801"/>
    </source>
</evidence>
<dbReference type="EMBL" id="RWKW01000026">
    <property type="protein sequence ID" value="RST87108.1"/>
    <property type="molecule type" value="Genomic_DNA"/>
</dbReference>
<dbReference type="AlphaFoldDB" id="A0A3S0A8I7"/>
<dbReference type="SUPFAM" id="SSF89550">
    <property type="entry name" value="PHP domain-like"/>
    <property type="match status" value="1"/>
</dbReference>
<comment type="caution">
    <text evidence="5">The sequence shown here is derived from an EMBL/GenBank/DDBJ whole genome shotgun (WGS) entry which is preliminary data.</text>
</comment>
<proteinExistence type="inferred from homology"/>
<dbReference type="PIRSF" id="PIRSF016557">
    <property type="entry name" value="Caps_synth_CpsB"/>
    <property type="match status" value="1"/>
</dbReference>
<evidence type="ECO:0000313" key="6">
    <source>
        <dbReference type="Proteomes" id="UP000278398"/>
    </source>
</evidence>
<evidence type="ECO:0000256" key="4">
    <source>
        <dbReference type="ARBA" id="ARBA00051722"/>
    </source>
</evidence>
<name>A0A3S0A8I7_9HYPH</name>
<sequence>MIDIHSHILPGLDDGAPDLATSIQMARLAVADGITCMACTPHILPGLYENTASGITVAIGALRKAFADEDIPLEIVTGADVHVAPDLVEKLNAGLVPTLNGSRYFLFEPSHRILTPRLEEFAERLIGAGFIPIVTHPERLQWIRSSYGVIQSLNRIGCLMQITAGSVLGEFGKVPLYFAERLLDEGRVDILASDAHGTTRRRPLLSRARDAVAQRLGEAEANAMVETRPAAVLCNATIAPVGQFSEARVPEPERRSFLSRLFGRTNS</sequence>
<gene>
    <name evidence="5" type="ORF">EJC49_07520</name>
</gene>
<dbReference type="GO" id="GO:0004725">
    <property type="term" value="F:protein tyrosine phosphatase activity"/>
    <property type="evidence" value="ECO:0007669"/>
    <property type="project" value="UniProtKB-EC"/>
</dbReference>
<comment type="catalytic activity">
    <reaction evidence="4">
        <text>O-phospho-L-tyrosyl-[protein] + H2O = L-tyrosyl-[protein] + phosphate</text>
        <dbReference type="Rhea" id="RHEA:10684"/>
        <dbReference type="Rhea" id="RHEA-COMP:10136"/>
        <dbReference type="Rhea" id="RHEA-COMP:20101"/>
        <dbReference type="ChEBI" id="CHEBI:15377"/>
        <dbReference type="ChEBI" id="CHEBI:43474"/>
        <dbReference type="ChEBI" id="CHEBI:46858"/>
        <dbReference type="ChEBI" id="CHEBI:61978"/>
        <dbReference type="EC" id="3.1.3.48"/>
    </reaction>
</comment>
<organism evidence="5 6">
    <name type="scientific">Aquibium carbonis</name>
    <dbReference type="NCBI Taxonomy" id="2495581"/>
    <lineage>
        <taxon>Bacteria</taxon>
        <taxon>Pseudomonadati</taxon>
        <taxon>Pseudomonadota</taxon>
        <taxon>Alphaproteobacteria</taxon>
        <taxon>Hyphomicrobiales</taxon>
        <taxon>Phyllobacteriaceae</taxon>
        <taxon>Aquibium</taxon>
    </lineage>
</organism>
<keyword evidence="3" id="KW-0378">Hydrolase</keyword>
<dbReference type="Gene3D" id="3.20.20.140">
    <property type="entry name" value="Metal-dependent hydrolases"/>
    <property type="match status" value="1"/>
</dbReference>
<dbReference type="Proteomes" id="UP000278398">
    <property type="component" value="Unassembled WGS sequence"/>
</dbReference>
<dbReference type="Pfam" id="PF19567">
    <property type="entry name" value="CpsB_CapC"/>
    <property type="match status" value="1"/>
</dbReference>
<dbReference type="PANTHER" id="PTHR39181">
    <property type="entry name" value="TYROSINE-PROTEIN PHOSPHATASE YWQE"/>
    <property type="match status" value="1"/>
</dbReference>
<accession>A0A3S0A8I7</accession>
<dbReference type="OrthoDB" id="9788539at2"/>
<evidence type="ECO:0000256" key="1">
    <source>
        <dbReference type="ARBA" id="ARBA00005750"/>
    </source>
</evidence>
<protein>
    <recommendedName>
        <fullName evidence="2">protein-tyrosine-phosphatase</fullName>
        <ecNumber evidence="2">3.1.3.48</ecNumber>
    </recommendedName>
</protein>
<comment type="similarity">
    <text evidence="1">Belongs to the metallo-dependent hydrolases superfamily. CpsB/CapC family.</text>
</comment>
<keyword evidence="6" id="KW-1185">Reference proteome</keyword>
<evidence type="ECO:0000313" key="5">
    <source>
        <dbReference type="EMBL" id="RST87108.1"/>
    </source>
</evidence>
<reference evidence="5 6" key="1">
    <citation type="submission" date="2018-12" db="EMBL/GenBank/DDBJ databases">
        <title>Mesorhizobium carbonis sp. nov., isolated from coal mine water.</title>
        <authorList>
            <person name="Xin W."/>
            <person name="Xu Z."/>
            <person name="Xiang F."/>
            <person name="Zhang J."/>
            <person name="Xi L."/>
            <person name="Liu J."/>
        </authorList>
    </citation>
    <scope>NUCLEOTIDE SEQUENCE [LARGE SCALE GENOMIC DNA]</scope>
    <source>
        <strain evidence="5 6">B2.3</strain>
    </source>
</reference>
<dbReference type="EC" id="3.1.3.48" evidence="2"/>
<dbReference type="RefSeq" id="WP_126698864.1">
    <property type="nucleotide sequence ID" value="NZ_RWKW01000026.1"/>
</dbReference>
<dbReference type="PANTHER" id="PTHR39181:SF1">
    <property type="entry name" value="TYROSINE-PROTEIN PHOSPHATASE YWQE"/>
    <property type="match status" value="1"/>
</dbReference>
<evidence type="ECO:0000256" key="2">
    <source>
        <dbReference type="ARBA" id="ARBA00013064"/>
    </source>
</evidence>
<dbReference type="GO" id="GO:0030145">
    <property type="term" value="F:manganese ion binding"/>
    <property type="evidence" value="ECO:0007669"/>
    <property type="project" value="InterPro"/>
</dbReference>
<dbReference type="InterPro" id="IPR016667">
    <property type="entry name" value="Caps_polysacc_synth_CpsB/CapC"/>
</dbReference>